<evidence type="ECO:0000313" key="3">
    <source>
        <dbReference type="Proteomes" id="UP000248021"/>
    </source>
</evidence>
<gene>
    <name evidence="2" type="ORF">C7450_109133</name>
</gene>
<keyword evidence="1" id="KW-0732">Signal</keyword>
<dbReference type="EMBL" id="QJJK01000009">
    <property type="protein sequence ID" value="PXW55725.1"/>
    <property type="molecule type" value="Genomic_DNA"/>
</dbReference>
<keyword evidence="3" id="KW-1185">Reference proteome</keyword>
<proteinExistence type="predicted"/>
<reference evidence="2 3" key="1">
    <citation type="submission" date="2018-05" db="EMBL/GenBank/DDBJ databases">
        <title>Genomic Encyclopedia of Type Strains, Phase IV (KMG-IV): sequencing the most valuable type-strain genomes for metagenomic binning, comparative biology and taxonomic classification.</title>
        <authorList>
            <person name="Goeker M."/>
        </authorList>
    </citation>
    <scope>NUCLEOTIDE SEQUENCE [LARGE SCALE GENOMIC DNA]</scope>
    <source>
        <strain evidence="2 3">DSM 6462</strain>
    </source>
</reference>
<dbReference type="Proteomes" id="UP000248021">
    <property type="component" value="Unassembled WGS sequence"/>
</dbReference>
<name>A0A2V3U097_9HYPH</name>
<comment type="caution">
    <text evidence="2">The sequence shown here is derived from an EMBL/GenBank/DDBJ whole genome shotgun (WGS) entry which is preliminary data.</text>
</comment>
<feature type="signal peptide" evidence="1">
    <location>
        <begin position="1"/>
        <end position="42"/>
    </location>
</feature>
<protein>
    <recommendedName>
        <fullName evidence="4">Secreted protein</fullName>
    </recommendedName>
</protein>
<accession>A0A2V3U097</accession>
<dbReference type="AlphaFoldDB" id="A0A2V3U097"/>
<sequence length="112" mass="11754">MTINPRVSASRPGSRTSMITATGVAVALVTASLTAAATPAFAQAQVQASQETCANLQNLVQRQGRVVIGTGPYLYDTYVNNCPPRASQVPAYLSTRDNPQCFVGYSCGQGNN</sequence>
<evidence type="ECO:0008006" key="4">
    <source>
        <dbReference type="Google" id="ProtNLM"/>
    </source>
</evidence>
<evidence type="ECO:0000256" key="1">
    <source>
        <dbReference type="SAM" id="SignalP"/>
    </source>
</evidence>
<feature type="chain" id="PRO_5016022982" description="Secreted protein" evidence="1">
    <location>
        <begin position="43"/>
        <end position="112"/>
    </location>
</feature>
<dbReference type="RefSeq" id="WP_245450032.1">
    <property type="nucleotide sequence ID" value="NZ_JAHBRY010000001.1"/>
</dbReference>
<organism evidence="2 3">
    <name type="scientific">Chelatococcus asaccharovorans</name>
    <dbReference type="NCBI Taxonomy" id="28210"/>
    <lineage>
        <taxon>Bacteria</taxon>
        <taxon>Pseudomonadati</taxon>
        <taxon>Pseudomonadota</taxon>
        <taxon>Alphaproteobacteria</taxon>
        <taxon>Hyphomicrobiales</taxon>
        <taxon>Chelatococcaceae</taxon>
        <taxon>Chelatococcus</taxon>
    </lineage>
</organism>
<evidence type="ECO:0000313" key="2">
    <source>
        <dbReference type="EMBL" id="PXW55725.1"/>
    </source>
</evidence>